<name>A0ACC2TRL0_9FUNG</name>
<evidence type="ECO:0000313" key="1">
    <source>
        <dbReference type="EMBL" id="KAJ9077146.1"/>
    </source>
</evidence>
<dbReference type="Proteomes" id="UP001165960">
    <property type="component" value="Unassembled WGS sequence"/>
</dbReference>
<keyword evidence="1" id="KW-0032">Aminotransferase</keyword>
<evidence type="ECO:0000313" key="2">
    <source>
        <dbReference type="Proteomes" id="UP001165960"/>
    </source>
</evidence>
<reference evidence="1" key="1">
    <citation type="submission" date="2022-04" db="EMBL/GenBank/DDBJ databases">
        <title>Genome of the entomopathogenic fungus Entomophthora muscae.</title>
        <authorList>
            <person name="Elya C."/>
            <person name="Lovett B.R."/>
            <person name="Lee E."/>
            <person name="Macias A.M."/>
            <person name="Hajek A.E."/>
            <person name="De Bivort B.L."/>
            <person name="Kasson M.T."/>
            <person name="De Fine Licht H.H."/>
            <person name="Stajich J.E."/>
        </authorList>
    </citation>
    <scope>NUCLEOTIDE SEQUENCE</scope>
    <source>
        <strain evidence="1">Berkeley</strain>
    </source>
</reference>
<keyword evidence="1" id="KW-0808">Transferase</keyword>
<gene>
    <name evidence="1" type="primary">aat2_1</name>
    <name evidence="1" type="ORF">DSO57_1019458</name>
</gene>
<sequence length="425" mass="47289">MSSNSKERLSKLANQLKSTKMGSASVFSQVPLAPPDAIFHLSASYKADTSPQKVDLSVGAYRTEEGKPWILPVVAKAEKHILNDPSTNHEYLGIEGLSTFTEASVRLLLGDDSVVISEKRYATVQTVSGTGANSTFAAFCNVHFKKPILVSNPTWGNHHNIFTSAGLKVVSYPYFNKETRGLDLEGMLKAIHEAENGSIILLHACAHNPTGVDPNQDEWEKIADAVEAKKILPFFDCAYQGFASGDVNRDAWAIRYFAQRGFEFFVAQSFAKNFGLYGERCGALTAVTSDREVTTKVLSQLKKISRATISNPPKYGAQIVSLVLNNPEYKEEWFQNLRTMSERIIQMRKQLYDHLQRLQTPGTWNHIIDQIGMFSFTGLNAKQAQFLKEKYHIFLTDNGRISMAGLSPSNVKYFAEAVDDAVRNS</sequence>
<keyword evidence="2" id="KW-1185">Reference proteome</keyword>
<protein>
    <submittedName>
        <fullName evidence="1">Aspartate aminotransferase, cytoplasmic</fullName>
        <ecNumber evidence="1">2.6.1.1</ecNumber>
    </submittedName>
</protein>
<dbReference type="EC" id="2.6.1.1" evidence="1"/>
<accession>A0ACC2TRL0</accession>
<comment type="caution">
    <text evidence="1">The sequence shown here is derived from an EMBL/GenBank/DDBJ whole genome shotgun (WGS) entry which is preliminary data.</text>
</comment>
<dbReference type="EMBL" id="QTSX02002217">
    <property type="protein sequence ID" value="KAJ9077146.1"/>
    <property type="molecule type" value="Genomic_DNA"/>
</dbReference>
<organism evidence="1 2">
    <name type="scientific">Entomophthora muscae</name>
    <dbReference type="NCBI Taxonomy" id="34485"/>
    <lineage>
        <taxon>Eukaryota</taxon>
        <taxon>Fungi</taxon>
        <taxon>Fungi incertae sedis</taxon>
        <taxon>Zoopagomycota</taxon>
        <taxon>Entomophthoromycotina</taxon>
        <taxon>Entomophthoromycetes</taxon>
        <taxon>Entomophthorales</taxon>
        <taxon>Entomophthoraceae</taxon>
        <taxon>Entomophthora</taxon>
    </lineage>
</organism>
<proteinExistence type="predicted"/>